<reference evidence="2" key="1">
    <citation type="submission" date="2020-05" db="EMBL/GenBank/DDBJ databases">
        <title>WGS assembly of Panicum virgatum.</title>
        <authorList>
            <person name="Lovell J.T."/>
            <person name="Jenkins J."/>
            <person name="Shu S."/>
            <person name="Juenger T.E."/>
            <person name="Schmutz J."/>
        </authorList>
    </citation>
    <scope>NUCLEOTIDE SEQUENCE</scope>
    <source>
        <strain evidence="2">AP13</strain>
    </source>
</reference>
<sequence length="90" mass="9677">MQRRPSSHAARDAPGAVRPRLGRASCCLRWACTPGAARRSKSQGTSSVGTMEFDESRPCKSGHHVTSPMQVIISLSTAAMKEMEFLQSGS</sequence>
<gene>
    <name evidence="2" type="ORF">PVAP13_3NG234704</name>
</gene>
<comment type="caution">
    <text evidence="2">The sequence shown here is derived from an EMBL/GenBank/DDBJ whole genome shotgun (WGS) entry which is preliminary data.</text>
</comment>
<proteinExistence type="predicted"/>
<feature type="region of interest" description="Disordered" evidence="1">
    <location>
        <begin position="36"/>
        <end position="65"/>
    </location>
</feature>
<evidence type="ECO:0000313" key="3">
    <source>
        <dbReference type="Proteomes" id="UP000823388"/>
    </source>
</evidence>
<dbReference type="AlphaFoldDB" id="A0A8T0UFS7"/>
<dbReference type="EMBL" id="CM029042">
    <property type="protein sequence ID" value="KAG2620918.1"/>
    <property type="molecule type" value="Genomic_DNA"/>
</dbReference>
<protein>
    <submittedName>
        <fullName evidence="2">Uncharacterized protein</fullName>
    </submittedName>
</protein>
<name>A0A8T0UFS7_PANVG</name>
<evidence type="ECO:0000313" key="2">
    <source>
        <dbReference type="EMBL" id="KAG2620918.1"/>
    </source>
</evidence>
<organism evidence="2 3">
    <name type="scientific">Panicum virgatum</name>
    <name type="common">Blackwell switchgrass</name>
    <dbReference type="NCBI Taxonomy" id="38727"/>
    <lineage>
        <taxon>Eukaryota</taxon>
        <taxon>Viridiplantae</taxon>
        <taxon>Streptophyta</taxon>
        <taxon>Embryophyta</taxon>
        <taxon>Tracheophyta</taxon>
        <taxon>Spermatophyta</taxon>
        <taxon>Magnoliopsida</taxon>
        <taxon>Liliopsida</taxon>
        <taxon>Poales</taxon>
        <taxon>Poaceae</taxon>
        <taxon>PACMAD clade</taxon>
        <taxon>Panicoideae</taxon>
        <taxon>Panicodae</taxon>
        <taxon>Paniceae</taxon>
        <taxon>Panicinae</taxon>
        <taxon>Panicum</taxon>
        <taxon>Panicum sect. Hiantes</taxon>
    </lineage>
</organism>
<evidence type="ECO:0000256" key="1">
    <source>
        <dbReference type="SAM" id="MobiDB-lite"/>
    </source>
</evidence>
<accession>A0A8T0UFS7</accession>
<keyword evidence="3" id="KW-1185">Reference proteome</keyword>
<dbReference type="Proteomes" id="UP000823388">
    <property type="component" value="Chromosome 3N"/>
</dbReference>